<feature type="domain" description="RRM" evidence="6">
    <location>
        <begin position="119"/>
        <end position="201"/>
    </location>
</feature>
<accession>A0AAV4TTW5</accession>
<dbReference type="Proteomes" id="UP001054945">
    <property type="component" value="Unassembled WGS sequence"/>
</dbReference>
<dbReference type="Pfam" id="PF00076">
    <property type="entry name" value="RRM_1"/>
    <property type="match status" value="3"/>
</dbReference>
<dbReference type="AlphaFoldDB" id="A0AAV4TTW5"/>
<dbReference type="SMART" id="SM00361">
    <property type="entry name" value="RRM_1"/>
    <property type="match status" value="1"/>
</dbReference>
<feature type="domain" description="RRM" evidence="6">
    <location>
        <begin position="229"/>
        <end position="351"/>
    </location>
</feature>
<evidence type="ECO:0000256" key="5">
    <source>
        <dbReference type="SAM" id="MobiDB-lite"/>
    </source>
</evidence>
<dbReference type="EMBL" id="BPLR01011841">
    <property type="protein sequence ID" value="GIY49470.1"/>
    <property type="molecule type" value="Genomic_DNA"/>
</dbReference>
<dbReference type="InterPro" id="IPR003954">
    <property type="entry name" value="RRM_euk-type"/>
</dbReference>
<protein>
    <submittedName>
        <fullName evidence="7">Splicing factor U2AF 50 kDa subunit</fullName>
    </submittedName>
</protein>
<sequence>MHEEKGKDFERDRRRERKRSRSGSRGRTARGKRSRSRERKRSHSRERRMPRNNNAERIPRRRKKSLYWDVPPPGFEHISTQQYKDMQSSGQIPPSIYTTQGPVVGTVPVVGSTVTRQARRLYIGNIPFGCSEDEMMDFFNAQMHVCGFSQAPGNPILACQINLDKNFAFLEFRSIDETTQAMAFDGIHFKGQNLKIRRPHDYQPLPGMSEIPNSAVPGVISTVVQDTPNKIFIGGLPSFFNEDQIKFTDFTSLPHLIRSLGYELGNPVSSYEVSCFGLATVTFCGPKQVKDLLLSFGQLKAFNLVKDAATGLSKGYAFCEYVDTISTDQAIQGLNGMQLSEKRLIVQRASVGAKNVQTNVPVQVQVPGLQMAQGPGPATEVLCLMNMVVPEELMDEEEYEDILEDIKEECTKYGTVKSVEIPRPIEGVDVPGCGKVFVEFNSVIDCQKAQQSLTGRKFANRVVVTSYCDPDRYHRRDF</sequence>
<keyword evidence="1" id="KW-0507">mRNA processing</keyword>
<reference evidence="7 8" key="1">
    <citation type="submission" date="2021-06" db="EMBL/GenBank/DDBJ databases">
        <title>Caerostris extrusa draft genome.</title>
        <authorList>
            <person name="Kono N."/>
            <person name="Arakawa K."/>
        </authorList>
    </citation>
    <scope>NUCLEOTIDE SEQUENCE [LARGE SCALE GENOMIC DNA]</scope>
</reference>
<gene>
    <name evidence="7" type="primary">U2af50</name>
    <name evidence="7" type="ORF">CEXT_207952</name>
</gene>
<dbReference type="InterPro" id="IPR035979">
    <property type="entry name" value="RBD_domain_sf"/>
</dbReference>
<dbReference type="GO" id="GO:0008380">
    <property type="term" value="P:RNA splicing"/>
    <property type="evidence" value="ECO:0007669"/>
    <property type="project" value="UniProtKB-KW"/>
</dbReference>
<evidence type="ECO:0000256" key="3">
    <source>
        <dbReference type="ARBA" id="ARBA00023187"/>
    </source>
</evidence>
<dbReference type="CDD" id="cd12231">
    <property type="entry name" value="RRM2_U2AF65"/>
    <property type="match status" value="1"/>
</dbReference>
<dbReference type="SMART" id="SM00360">
    <property type="entry name" value="RRM"/>
    <property type="match status" value="3"/>
</dbReference>
<dbReference type="InterPro" id="IPR000504">
    <property type="entry name" value="RRM_dom"/>
</dbReference>
<feature type="domain" description="RRM" evidence="6">
    <location>
        <begin position="380"/>
        <end position="470"/>
    </location>
</feature>
<evidence type="ECO:0000259" key="6">
    <source>
        <dbReference type="PROSITE" id="PS50102"/>
    </source>
</evidence>
<evidence type="ECO:0000313" key="7">
    <source>
        <dbReference type="EMBL" id="GIY49470.1"/>
    </source>
</evidence>
<name>A0AAV4TTW5_CAEEX</name>
<keyword evidence="8" id="KW-1185">Reference proteome</keyword>
<dbReference type="GO" id="GO:0006397">
    <property type="term" value="P:mRNA processing"/>
    <property type="evidence" value="ECO:0007669"/>
    <property type="project" value="UniProtKB-KW"/>
</dbReference>
<dbReference type="CDD" id="cd12232">
    <property type="entry name" value="RRM3_U2AF65"/>
    <property type="match status" value="1"/>
</dbReference>
<dbReference type="FunFam" id="3.30.70.330:FF:000097">
    <property type="entry name" value="U2 snRNP auxiliary factor large subunit"/>
    <property type="match status" value="1"/>
</dbReference>
<evidence type="ECO:0000256" key="2">
    <source>
        <dbReference type="ARBA" id="ARBA00022884"/>
    </source>
</evidence>
<dbReference type="SUPFAM" id="SSF54928">
    <property type="entry name" value="RNA-binding domain, RBD"/>
    <property type="match status" value="3"/>
</dbReference>
<dbReference type="GO" id="GO:0003723">
    <property type="term" value="F:RNA binding"/>
    <property type="evidence" value="ECO:0007669"/>
    <property type="project" value="UniProtKB-UniRule"/>
</dbReference>
<feature type="compositionally biased region" description="Basic and acidic residues" evidence="5">
    <location>
        <begin position="1"/>
        <end position="13"/>
    </location>
</feature>
<dbReference type="CDD" id="cd12230">
    <property type="entry name" value="RRM1_U2AF65"/>
    <property type="match status" value="1"/>
</dbReference>
<comment type="caution">
    <text evidence="7">The sequence shown here is derived from an EMBL/GenBank/DDBJ whole genome shotgun (WGS) entry which is preliminary data.</text>
</comment>
<keyword evidence="3" id="KW-0508">mRNA splicing</keyword>
<evidence type="ECO:0000256" key="1">
    <source>
        <dbReference type="ARBA" id="ARBA00022664"/>
    </source>
</evidence>
<feature type="region of interest" description="Disordered" evidence="5">
    <location>
        <begin position="1"/>
        <end position="71"/>
    </location>
</feature>
<feature type="compositionally biased region" description="Basic residues" evidence="5">
    <location>
        <begin position="14"/>
        <end position="50"/>
    </location>
</feature>
<dbReference type="PANTHER" id="PTHR23139">
    <property type="entry name" value="RNA-BINDING PROTEIN"/>
    <property type="match status" value="1"/>
</dbReference>
<dbReference type="Gene3D" id="3.30.70.330">
    <property type="match status" value="3"/>
</dbReference>
<organism evidence="7 8">
    <name type="scientific">Caerostris extrusa</name>
    <name type="common">Bark spider</name>
    <name type="synonym">Caerostris bankana</name>
    <dbReference type="NCBI Taxonomy" id="172846"/>
    <lineage>
        <taxon>Eukaryota</taxon>
        <taxon>Metazoa</taxon>
        <taxon>Ecdysozoa</taxon>
        <taxon>Arthropoda</taxon>
        <taxon>Chelicerata</taxon>
        <taxon>Arachnida</taxon>
        <taxon>Araneae</taxon>
        <taxon>Araneomorphae</taxon>
        <taxon>Entelegynae</taxon>
        <taxon>Araneoidea</taxon>
        <taxon>Araneidae</taxon>
        <taxon>Caerostris</taxon>
    </lineage>
</organism>
<proteinExistence type="predicted"/>
<evidence type="ECO:0000256" key="4">
    <source>
        <dbReference type="PROSITE-ProRule" id="PRU00176"/>
    </source>
</evidence>
<evidence type="ECO:0000313" key="8">
    <source>
        <dbReference type="Proteomes" id="UP001054945"/>
    </source>
</evidence>
<dbReference type="InterPro" id="IPR012677">
    <property type="entry name" value="Nucleotide-bd_a/b_plait_sf"/>
</dbReference>
<dbReference type="PROSITE" id="PS50102">
    <property type="entry name" value="RRM"/>
    <property type="match status" value="3"/>
</dbReference>
<keyword evidence="2 4" id="KW-0694">RNA-binding</keyword>